<reference evidence="7" key="1">
    <citation type="submission" date="2020-01" db="EMBL/GenBank/DDBJ databases">
        <authorList>
            <consortium name="DOE Joint Genome Institute"/>
            <person name="Haridas S."/>
            <person name="Albert R."/>
            <person name="Binder M."/>
            <person name="Bloem J."/>
            <person name="Labutti K."/>
            <person name="Salamov A."/>
            <person name="Andreopoulos B."/>
            <person name="Baker S.E."/>
            <person name="Barry K."/>
            <person name="Bills G."/>
            <person name="Bluhm B.H."/>
            <person name="Cannon C."/>
            <person name="Castanera R."/>
            <person name="Culley D.E."/>
            <person name="Daum C."/>
            <person name="Ezra D."/>
            <person name="Gonzalez J.B."/>
            <person name="Henrissat B."/>
            <person name="Kuo A."/>
            <person name="Liang C."/>
            <person name="Lipzen A."/>
            <person name="Lutzoni F."/>
            <person name="Magnuson J."/>
            <person name="Mondo S."/>
            <person name="Nolan M."/>
            <person name="Ohm R."/>
            <person name="Pangilinan J."/>
            <person name="Park H.-J."/>
            <person name="Ramirez L."/>
            <person name="Alfaro M."/>
            <person name="Sun H."/>
            <person name="Tritt A."/>
            <person name="Yoshinaga Y."/>
            <person name="Zwiers L.-H."/>
            <person name="Turgeon B.G."/>
            <person name="Goodwin S.B."/>
            <person name="Spatafora J.W."/>
            <person name="Crous P.W."/>
            <person name="Grigoriev I.V."/>
        </authorList>
    </citation>
    <scope>NUCLEOTIDE SEQUENCE</scope>
    <source>
        <strain evidence="7">CBS 394.84</strain>
    </source>
</reference>
<evidence type="ECO:0000256" key="3">
    <source>
        <dbReference type="ARBA" id="ARBA00023242"/>
    </source>
</evidence>
<dbReference type="Proteomes" id="UP000800039">
    <property type="component" value="Unassembled WGS sequence"/>
</dbReference>
<dbReference type="PANTHER" id="PTHR24161:SF124">
    <property type="entry name" value="TRANSIENT RECEPTOR POTENTIAL CHANNEL PYREXIA"/>
    <property type="match status" value="1"/>
</dbReference>
<dbReference type="GO" id="GO:0008270">
    <property type="term" value="F:zinc ion binding"/>
    <property type="evidence" value="ECO:0007669"/>
    <property type="project" value="InterPro"/>
</dbReference>
<dbReference type="PROSITE" id="PS50048">
    <property type="entry name" value="ZN2_CY6_FUNGAL_2"/>
    <property type="match status" value="1"/>
</dbReference>
<dbReference type="SUPFAM" id="SSF48403">
    <property type="entry name" value="Ankyrin repeat"/>
    <property type="match status" value="1"/>
</dbReference>
<dbReference type="PANTHER" id="PTHR24161">
    <property type="entry name" value="ANK_REP_REGION DOMAIN-CONTAINING PROTEIN-RELATED"/>
    <property type="match status" value="1"/>
</dbReference>
<proteinExistence type="predicted"/>
<dbReference type="RefSeq" id="XP_040792537.1">
    <property type="nucleotide sequence ID" value="XM_040937494.1"/>
</dbReference>
<evidence type="ECO:0000256" key="4">
    <source>
        <dbReference type="PROSITE-ProRule" id="PRU00023"/>
    </source>
</evidence>
<dbReference type="InterPro" id="IPR001138">
    <property type="entry name" value="Zn2Cys6_DnaBD"/>
</dbReference>
<dbReference type="InterPro" id="IPR036770">
    <property type="entry name" value="Ankyrin_rpt-contain_sf"/>
</dbReference>
<dbReference type="SMART" id="SM00248">
    <property type="entry name" value="ANK"/>
    <property type="match status" value="2"/>
</dbReference>
<accession>A0A9P4GR39</accession>
<dbReference type="OrthoDB" id="539213at2759"/>
<dbReference type="PROSITE" id="PS50297">
    <property type="entry name" value="ANK_REP_REGION"/>
    <property type="match status" value="1"/>
</dbReference>
<gene>
    <name evidence="7" type="ORF">K460DRAFT_411769</name>
</gene>
<feature type="region of interest" description="Disordered" evidence="5">
    <location>
        <begin position="87"/>
        <end position="113"/>
    </location>
</feature>
<dbReference type="GO" id="GO:0000981">
    <property type="term" value="F:DNA-binding transcription factor activity, RNA polymerase II-specific"/>
    <property type="evidence" value="ECO:0007669"/>
    <property type="project" value="InterPro"/>
</dbReference>
<evidence type="ECO:0000313" key="8">
    <source>
        <dbReference type="Proteomes" id="UP000800039"/>
    </source>
</evidence>
<dbReference type="EMBL" id="ML976614">
    <property type="protein sequence ID" value="KAF1849974.1"/>
    <property type="molecule type" value="Genomic_DNA"/>
</dbReference>
<dbReference type="Pfam" id="PF12796">
    <property type="entry name" value="Ank_2"/>
    <property type="match status" value="1"/>
</dbReference>
<dbReference type="GeneID" id="63854744"/>
<keyword evidence="1" id="KW-0677">Repeat</keyword>
<feature type="repeat" description="ANK" evidence="4">
    <location>
        <begin position="375"/>
        <end position="407"/>
    </location>
</feature>
<evidence type="ECO:0000313" key="7">
    <source>
        <dbReference type="EMBL" id="KAF1849974.1"/>
    </source>
</evidence>
<organism evidence="7 8">
    <name type="scientific">Cucurbitaria berberidis CBS 394.84</name>
    <dbReference type="NCBI Taxonomy" id="1168544"/>
    <lineage>
        <taxon>Eukaryota</taxon>
        <taxon>Fungi</taxon>
        <taxon>Dikarya</taxon>
        <taxon>Ascomycota</taxon>
        <taxon>Pezizomycotina</taxon>
        <taxon>Dothideomycetes</taxon>
        <taxon>Pleosporomycetidae</taxon>
        <taxon>Pleosporales</taxon>
        <taxon>Pleosporineae</taxon>
        <taxon>Cucurbitariaceae</taxon>
        <taxon>Cucurbitaria</taxon>
    </lineage>
</organism>
<evidence type="ECO:0000256" key="2">
    <source>
        <dbReference type="ARBA" id="ARBA00023043"/>
    </source>
</evidence>
<keyword evidence="3" id="KW-0539">Nucleus</keyword>
<dbReference type="PROSITE" id="PS50088">
    <property type="entry name" value="ANK_REPEAT"/>
    <property type="match status" value="1"/>
</dbReference>
<keyword evidence="2 4" id="KW-0040">ANK repeat</keyword>
<evidence type="ECO:0000259" key="6">
    <source>
        <dbReference type="PROSITE" id="PS50048"/>
    </source>
</evidence>
<dbReference type="Gene3D" id="1.25.40.20">
    <property type="entry name" value="Ankyrin repeat-containing domain"/>
    <property type="match status" value="1"/>
</dbReference>
<protein>
    <recommendedName>
        <fullName evidence="6">Zn(2)-C6 fungal-type domain-containing protein</fullName>
    </recommendedName>
</protein>
<comment type="caution">
    <text evidence="7">The sequence shown here is derived from an EMBL/GenBank/DDBJ whole genome shotgun (WGS) entry which is preliminary data.</text>
</comment>
<feature type="domain" description="Zn(2)-C6 fungal-type" evidence="6">
    <location>
        <begin position="53"/>
        <end position="87"/>
    </location>
</feature>
<dbReference type="InterPro" id="IPR002110">
    <property type="entry name" value="Ankyrin_rpt"/>
</dbReference>
<name>A0A9P4GR39_9PLEO</name>
<sequence length="471" mass="53042">MSGTSPCPDQQNFVNYNAFSTLFTDNYFIGHPSPPTPPVHEPQCKRRKLDLVKCDRCREDKQKCMPANRVYPTKCNRCCAKDLPCSEGKRASRKSKPVPNTQPPTSSPGAAEGTDLEDLEVLFNDWIFLLDYHSNLAMAMERLRGLQREIFQPFLNTALQIIPERRTSERMEILSDFMETCLTPIFLDVANELRETGLHMKHLPAFMFPSLIGSTLLNALPTLSCPVCTLPVPEFAHLVLQQGYPVGRNFLIFQNQLLKHAEVDHSTQAPVDGVQLKDTVFRYVQLNYEVQEKAHDFFSGPEFSSTALPSEGIGLYHPQGVGYQLFLQREEVVDCLGRSPLHFWLDGISCDCDDTELEILQEPMILLNINKSDILSRTPLHIACQHGWEATTHALLDFGADPHKATIYGSLPLHYAAAKGFVVICKLLLAHMDVGVVDSKDCEGNDAARYALDNNHVEVYKLIDIIERLEL</sequence>
<dbReference type="AlphaFoldDB" id="A0A9P4GR39"/>
<evidence type="ECO:0000256" key="5">
    <source>
        <dbReference type="SAM" id="MobiDB-lite"/>
    </source>
</evidence>
<evidence type="ECO:0000256" key="1">
    <source>
        <dbReference type="ARBA" id="ARBA00022737"/>
    </source>
</evidence>
<keyword evidence="8" id="KW-1185">Reference proteome</keyword>